<dbReference type="EnsemblMetazoa" id="SMAR005547-RA">
    <property type="protein sequence ID" value="SMAR005547-PA"/>
    <property type="gene ID" value="SMAR005547"/>
</dbReference>
<reference evidence="1" key="2">
    <citation type="submission" date="2015-02" db="UniProtKB">
        <authorList>
            <consortium name="EnsemblMetazoa"/>
        </authorList>
    </citation>
    <scope>IDENTIFICATION</scope>
</reference>
<dbReference type="AlphaFoldDB" id="T1IWH9"/>
<reference evidence="2" key="1">
    <citation type="submission" date="2011-05" db="EMBL/GenBank/DDBJ databases">
        <authorList>
            <person name="Richards S.R."/>
            <person name="Qu J."/>
            <person name="Jiang H."/>
            <person name="Jhangiani S.N."/>
            <person name="Agravi P."/>
            <person name="Goodspeed R."/>
            <person name="Gross S."/>
            <person name="Mandapat C."/>
            <person name="Jackson L."/>
            <person name="Mathew T."/>
            <person name="Pu L."/>
            <person name="Thornton R."/>
            <person name="Saada N."/>
            <person name="Wilczek-Boney K.B."/>
            <person name="Lee S."/>
            <person name="Kovar C."/>
            <person name="Wu Y."/>
            <person name="Scherer S.E."/>
            <person name="Worley K.C."/>
            <person name="Muzny D.M."/>
            <person name="Gibbs R."/>
        </authorList>
    </citation>
    <scope>NUCLEOTIDE SEQUENCE</scope>
    <source>
        <strain evidence="2">Brora</strain>
    </source>
</reference>
<name>T1IWH9_STRMM</name>
<dbReference type="EMBL" id="JH431618">
    <property type="status" value="NOT_ANNOTATED_CDS"/>
    <property type="molecule type" value="Genomic_DNA"/>
</dbReference>
<keyword evidence="2" id="KW-1185">Reference proteome</keyword>
<accession>T1IWH9</accession>
<evidence type="ECO:0000313" key="1">
    <source>
        <dbReference type="EnsemblMetazoa" id="SMAR005547-PA"/>
    </source>
</evidence>
<sequence>MLARFPRHILIYGERLHHKKTDAGELFNTKIKIKRQDRNILANDCSHDNVHYELNEDKININNNILRKYLKYKCILVTNCQSAISICQSDQGTIPYAYFSKTYFDLWCNNRMPVRIVIGRSILKSRYEDKTGIFVQMTAITIIIIVKK</sequence>
<dbReference type="HOGENOM" id="CLU_1761079_0_0_1"/>
<dbReference type="Proteomes" id="UP000014500">
    <property type="component" value="Unassembled WGS sequence"/>
</dbReference>
<proteinExistence type="predicted"/>
<organism evidence="1 2">
    <name type="scientific">Strigamia maritima</name>
    <name type="common">European centipede</name>
    <name type="synonym">Geophilus maritimus</name>
    <dbReference type="NCBI Taxonomy" id="126957"/>
    <lineage>
        <taxon>Eukaryota</taxon>
        <taxon>Metazoa</taxon>
        <taxon>Ecdysozoa</taxon>
        <taxon>Arthropoda</taxon>
        <taxon>Myriapoda</taxon>
        <taxon>Chilopoda</taxon>
        <taxon>Pleurostigmophora</taxon>
        <taxon>Geophilomorpha</taxon>
        <taxon>Linotaeniidae</taxon>
        <taxon>Strigamia</taxon>
    </lineage>
</organism>
<protein>
    <submittedName>
        <fullName evidence="1">Uncharacterized protein</fullName>
    </submittedName>
</protein>
<evidence type="ECO:0000313" key="2">
    <source>
        <dbReference type="Proteomes" id="UP000014500"/>
    </source>
</evidence>